<accession>A0ABU1JYI4</accession>
<protein>
    <submittedName>
        <fullName evidence="3">Transcriptional regulator YheO</fullName>
    </submittedName>
</protein>
<dbReference type="InterPro" id="IPR039446">
    <property type="entry name" value="DauR-like"/>
</dbReference>
<dbReference type="InterPro" id="IPR039445">
    <property type="entry name" value="DauR-like_HTH"/>
</dbReference>
<dbReference type="PANTHER" id="PTHR35568:SF1">
    <property type="entry name" value="TRANSCRIPTIONAL REGULATOR DAUR"/>
    <property type="match status" value="1"/>
</dbReference>
<reference evidence="3 4" key="1">
    <citation type="submission" date="2023-07" db="EMBL/GenBank/DDBJ databases">
        <title>Sorghum-associated microbial communities from plants grown in Nebraska, USA.</title>
        <authorList>
            <person name="Schachtman D."/>
        </authorList>
    </citation>
    <scope>NUCLEOTIDE SEQUENCE [LARGE SCALE GENOMIC DNA]</scope>
    <source>
        <strain evidence="3 4">584</strain>
    </source>
</reference>
<name>A0ABU1JYI4_9PROT</name>
<dbReference type="EMBL" id="JAVDPW010000009">
    <property type="protein sequence ID" value="MDR6292620.1"/>
    <property type="molecule type" value="Genomic_DNA"/>
</dbReference>
<feature type="domain" description="Transcriptional regulator DauR-like HTH" evidence="2">
    <location>
        <begin position="137"/>
        <end position="194"/>
    </location>
</feature>
<comment type="caution">
    <text evidence="3">The sequence shown here is derived from an EMBL/GenBank/DDBJ whole genome shotgun (WGS) entry which is preliminary data.</text>
</comment>
<gene>
    <name evidence="3" type="ORF">E9232_005160</name>
</gene>
<dbReference type="Pfam" id="PF13309">
    <property type="entry name" value="HTH_22"/>
    <property type="match status" value="1"/>
</dbReference>
<dbReference type="PANTHER" id="PTHR35568">
    <property type="entry name" value="TRANSCRIPTIONAL REGULATOR DAUR"/>
    <property type="match status" value="1"/>
</dbReference>
<keyword evidence="4" id="KW-1185">Reference proteome</keyword>
<dbReference type="Pfam" id="PF08348">
    <property type="entry name" value="PAS_6"/>
    <property type="match status" value="1"/>
</dbReference>
<dbReference type="InterPro" id="IPR013559">
    <property type="entry name" value="YheO"/>
</dbReference>
<feature type="domain" description="YheO-like" evidence="1">
    <location>
        <begin position="6"/>
        <end position="110"/>
    </location>
</feature>
<evidence type="ECO:0000259" key="1">
    <source>
        <dbReference type="Pfam" id="PF08348"/>
    </source>
</evidence>
<dbReference type="RefSeq" id="WP_309798869.1">
    <property type="nucleotide sequence ID" value="NZ_JAVDPW010000009.1"/>
</dbReference>
<evidence type="ECO:0000313" key="3">
    <source>
        <dbReference type="EMBL" id="MDR6292620.1"/>
    </source>
</evidence>
<sequence length="205" mass="21698">MNWHSRYETVAEAIAALLGPEAEVVVHDLATDRIAQIVNPLSRRRVGDASLLDLEAGDLAPGKAVLGPYEKAGPSGDRIRSVSAVLPGEDGRPAGLLCVNLGLGRFDAAARLLAGLFPPVAPRPEALFRRDWREAVNLILRDRLAAAGLSADRLDRAGRVALVAAIDAEGLLEMRHAAAYVASQLGISRATLYADRAAARSRLAA</sequence>
<proteinExistence type="predicted"/>
<evidence type="ECO:0000259" key="2">
    <source>
        <dbReference type="Pfam" id="PF13309"/>
    </source>
</evidence>
<organism evidence="3 4">
    <name type="scientific">Inquilinus ginsengisoli</name>
    <dbReference type="NCBI Taxonomy" id="363840"/>
    <lineage>
        <taxon>Bacteria</taxon>
        <taxon>Pseudomonadati</taxon>
        <taxon>Pseudomonadota</taxon>
        <taxon>Alphaproteobacteria</taxon>
        <taxon>Rhodospirillales</taxon>
        <taxon>Rhodospirillaceae</taxon>
        <taxon>Inquilinus</taxon>
    </lineage>
</organism>
<evidence type="ECO:0000313" key="4">
    <source>
        <dbReference type="Proteomes" id="UP001262410"/>
    </source>
</evidence>
<dbReference type="Proteomes" id="UP001262410">
    <property type="component" value="Unassembled WGS sequence"/>
</dbReference>